<keyword evidence="3" id="KW-1185">Reference proteome</keyword>
<dbReference type="AlphaFoldDB" id="A0A6A4GDP3"/>
<evidence type="ECO:0000256" key="1">
    <source>
        <dbReference type="SAM" id="MobiDB-lite"/>
    </source>
</evidence>
<feature type="compositionally biased region" description="Basic residues" evidence="1">
    <location>
        <begin position="224"/>
        <end position="236"/>
    </location>
</feature>
<protein>
    <submittedName>
        <fullName evidence="2">Uncharacterized protein</fullName>
    </submittedName>
</protein>
<name>A0A6A4GDP3_9AGAR</name>
<evidence type="ECO:0000313" key="2">
    <source>
        <dbReference type="EMBL" id="KAE9383523.1"/>
    </source>
</evidence>
<feature type="region of interest" description="Disordered" evidence="1">
    <location>
        <begin position="216"/>
        <end position="238"/>
    </location>
</feature>
<dbReference type="EMBL" id="ML770427">
    <property type="protein sequence ID" value="KAE9383523.1"/>
    <property type="molecule type" value="Genomic_DNA"/>
</dbReference>
<organism evidence="2 3">
    <name type="scientific">Gymnopus androsaceus JB14</name>
    <dbReference type="NCBI Taxonomy" id="1447944"/>
    <lineage>
        <taxon>Eukaryota</taxon>
        <taxon>Fungi</taxon>
        <taxon>Dikarya</taxon>
        <taxon>Basidiomycota</taxon>
        <taxon>Agaricomycotina</taxon>
        <taxon>Agaricomycetes</taxon>
        <taxon>Agaricomycetidae</taxon>
        <taxon>Agaricales</taxon>
        <taxon>Marasmiineae</taxon>
        <taxon>Omphalotaceae</taxon>
        <taxon>Gymnopus</taxon>
    </lineage>
</organism>
<sequence length="468" mass="52624">MIEDKSEMFRSKANVWTLPSLWSESGIWECKSHKAQPQKWGVWPNPSAVQEGMVALLRKESKILSEMIENLAGSTITNVSGPWPVRNLAEYRCTVMNEWFLALPGPEVLGCIVSILTPRVVRGAPKLCGVPPVCPQMPWLFCATCEGVVRVRAYGPVGVSARCAIRGLRYMSGEREEAVFQTRWQIRNVKKRGESEQPNRQPTMEIEIEAASIMSKAAGPKEQKTRRKTSRARRACLRGEAKTRSVVTGLRKELTMFRRSGLSWMPENNELNISLPVNGKEKLESRPPEKDNLAAKRTDKFGSARFTTDAHTEIVLEEKNIYRYSRRVTDYRPTEWRSKVDEPVCQLDSETFSEQNAITNQDKQNIRVILVQKEGADADVLSFAILRAAVNIGCPRWALVWSSGCVLRVAARKAVPVSMLWISSVVLPTTPSRDCCQADGGTWRFSINAVIVGVGVQNKCKLFDQIRK</sequence>
<gene>
    <name evidence="2" type="ORF">BT96DRAFT_951254</name>
</gene>
<proteinExistence type="predicted"/>
<reference evidence="2" key="1">
    <citation type="journal article" date="2019" name="Environ. Microbiol.">
        <title>Fungal ecological strategies reflected in gene transcription - a case study of two litter decomposers.</title>
        <authorList>
            <person name="Barbi F."/>
            <person name="Kohler A."/>
            <person name="Barry K."/>
            <person name="Baskaran P."/>
            <person name="Daum C."/>
            <person name="Fauchery L."/>
            <person name="Ihrmark K."/>
            <person name="Kuo A."/>
            <person name="LaButti K."/>
            <person name="Lipzen A."/>
            <person name="Morin E."/>
            <person name="Grigoriev I.V."/>
            <person name="Henrissat B."/>
            <person name="Lindahl B."/>
            <person name="Martin F."/>
        </authorList>
    </citation>
    <scope>NUCLEOTIDE SEQUENCE</scope>
    <source>
        <strain evidence="2">JB14</strain>
    </source>
</reference>
<evidence type="ECO:0000313" key="3">
    <source>
        <dbReference type="Proteomes" id="UP000799118"/>
    </source>
</evidence>
<accession>A0A6A4GDP3</accession>
<dbReference type="Proteomes" id="UP000799118">
    <property type="component" value="Unassembled WGS sequence"/>
</dbReference>